<dbReference type="KEGG" id="ter:Tery_3613"/>
<proteinExistence type="predicted"/>
<gene>
    <name evidence="1" type="ordered locus">Tery_3613</name>
</gene>
<reference evidence="1" key="1">
    <citation type="submission" date="2006-06" db="EMBL/GenBank/DDBJ databases">
        <title>Complete sequence of Trichodesmium erythraeum IMS101.</title>
        <authorList>
            <consortium name="US DOE Joint Genome Institute"/>
            <person name="Copeland A."/>
            <person name="Lucas S."/>
            <person name="Lapidus A."/>
            <person name="Barry K."/>
            <person name="Detter J.C."/>
            <person name="Glavina del Rio T."/>
            <person name="Hammon N."/>
            <person name="Israni S."/>
            <person name="Dalin E."/>
            <person name="Tice H."/>
            <person name="Pitluck S."/>
            <person name="Kiss H."/>
            <person name="Munk A.C."/>
            <person name="Brettin T."/>
            <person name="Bruce D."/>
            <person name="Han C."/>
            <person name="Tapia R."/>
            <person name="Gilna P."/>
            <person name="Schmutz J."/>
            <person name="Larimer F."/>
            <person name="Land M."/>
            <person name="Hauser L."/>
            <person name="Kyrpides N."/>
            <person name="Kim E."/>
            <person name="Richardson P."/>
        </authorList>
    </citation>
    <scope>NUCLEOTIDE SEQUENCE [LARGE SCALE GENOMIC DNA]</scope>
    <source>
        <strain evidence="1">IMS101</strain>
    </source>
</reference>
<protein>
    <submittedName>
        <fullName evidence="1">Transposase</fullName>
    </submittedName>
</protein>
<name>Q10YI9_TRIEI</name>
<dbReference type="AlphaFoldDB" id="Q10YI9"/>
<evidence type="ECO:0000313" key="1">
    <source>
        <dbReference type="EMBL" id="ABG52685.1"/>
    </source>
</evidence>
<sequence>MAIFWDGASYHNYQDFREYLMLINQEKPEEKWLINCLTFAPNIPEQNPVEDIWLQTKNLISQFYHLCSSFKIVKWLFKFFADGQIFDFPKLFQYGILSQPK</sequence>
<organism evidence="1">
    <name type="scientific">Trichodesmium erythraeum (strain IMS101)</name>
    <dbReference type="NCBI Taxonomy" id="203124"/>
    <lineage>
        <taxon>Bacteria</taxon>
        <taxon>Bacillati</taxon>
        <taxon>Cyanobacteriota</taxon>
        <taxon>Cyanophyceae</taxon>
        <taxon>Oscillatoriophycideae</taxon>
        <taxon>Oscillatoriales</taxon>
        <taxon>Microcoleaceae</taxon>
        <taxon>Trichodesmium</taxon>
    </lineage>
</organism>
<dbReference type="eggNOG" id="COG3335">
    <property type="taxonomic scope" value="Bacteria"/>
</dbReference>
<dbReference type="HOGENOM" id="CLU_191443_0_0_3"/>
<dbReference type="STRING" id="203124.Tery_3613"/>
<dbReference type="EMBL" id="CP000393">
    <property type="protein sequence ID" value="ABG52685.1"/>
    <property type="molecule type" value="Genomic_DNA"/>
</dbReference>
<accession>Q10YI9</accession>